<feature type="transmembrane region" description="Helical" evidence="7">
    <location>
        <begin position="12"/>
        <end position="34"/>
    </location>
</feature>
<dbReference type="GO" id="GO:0020037">
    <property type="term" value="F:heme binding"/>
    <property type="evidence" value="ECO:0007669"/>
    <property type="project" value="InterPro"/>
</dbReference>
<dbReference type="Pfam" id="PF00067">
    <property type="entry name" value="p450"/>
    <property type="match status" value="1"/>
</dbReference>
<organism evidence="8 9">
    <name type="scientific">Favolaschia claudopus</name>
    <dbReference type="NCBI Taxonomy" id="2862362"/>
    <lineage>
        <taxon>Eukaryota</taxon>
        <taxon>Fungi</taxon>
        <taxon>Dikarya</taxon>
        <taxon>Basidiomycota</taxon>
        <taxon>Agaricomycotina</taxon>
        <taxon>Agaricomycetes</taxon>
        <taxon>Agaricomycetidae</taxon>
        <taxon>Agaricales</taxon>
        <taxon>Marasmiineae</taxon>
        <taxon>Mycenaceae</taxon>
        <taxon>Favolaschia</taxon>
    </lineage>
</organism>
<dbReference type="GO" id="GO:0008395">
    <property type="term" value="F:steroid hydroxylase activity"/>
    <property type="evidence" value="ECO:0007669"/>
    <property type="project" value="TreeGrafter"/>
</dbReference>
<keyword evidence="7" id="KW-0472">Membrane</keyword>
<comment type="caution">
    <text evidence="8">The sequence shown here is derived from an EMBL/GenBank/DDBJ whole genome shotgun (WGS) entry which is preliminary data.</text>
</comment>
<dbReference type="PRINTS" id="PR00465">
    <property type="entry name" value="EP450IV"/>
</dbReference>
<dbReference type="InterPro" id="IPR001128">
    <property type="entry name" value="Cyt_P450"/>
</dbReference>
<comment type="similarity">
    <text evidence="2">Belongs to the cytochrome P450 family.</text>
</comment>
<dbReference type="PANTHER" id="PTHR24304:SF2">
    <property type="entry name" value="24-HYDROXYCHOLESTEROL 7-ALPHA-HYDROXYLASE"/>
    <property type="match status" value="1"/>
</dbReference>
<evidence type="ECO:0000256" key="6">
    <source>
        <dbReference type="PIRSR" id="PIRSR602403-1"/>
    </source>
</evidence>
<sequence length="471" mass="52556">MPAIADFLGEYSQYSVSALLAIPTLAFAWHFLVVRRTYENEPPLVGGWIPWLGAGLQMRDMEKFAVKNYKKHGHTFTAYAAGTRFVFSQDLAVHKTVVGSKNFDANQLMIKIQLSFLGADRPTTPEEEAACVPVLHTQLAGRHGAHLRTAFLEYLLETIDGFKDLGVVELIPLVRETIFICTLRTIFGRNFPAKEALEPFDAWDRGLQNLISGKKDDAAVAGRDRLAQLVGDYLRDNILETEPVIQGQWNNLERLGTPFEHRVKYVALGFLWAAAANVAPVTAWAVAFVYNDPALAARLRSELAAADKSLELEALYERGAPSAQLVAQEAIRLTMLGSIVRPAAATTTIESTFGPVKVRKGDMMMCTSWSLHRRFENPEEFIWDRLKPVPGEDVHNQLYMAFGGGSRPCVGKSFAYTEIKMMTLAMLERYDVEPVNPFPKLIKTDRIGVGTMEPSHQWKVKLIPRSNSSTL</sequence>
<keyword evidence="3 6" id="KW-0349">Heme</keyword>
<feature type="binding site" description="axial binding residue" evidence="6">
    <location>
        <position position="409"/>
    </location>
    <ligand>
        <name>heme</name>
        <dbReference type="ChEBI" id="CHEBI:30413"/>
    </ligand>
    <ligandPart>
        <name>Fe</name>
        <dbReference type="ChEBI" id="CHEBI:18248"/>
    </ligandPart>
</feature>
<dbReference type="PANTHER" id="PTHR24304">
    <property type="entry name" value="CYTOCHROME P450 FAMILY 7"/>
    <property type="match status" value="1"/>
</dbReference>
<protein>
    <submittedName>
        <fullName evidence="8">Cytochrome P450</fullName>
    </submittedName>
</protein>
<evidence type="ECO:0000313" key="9">
    <source>
        <dbReference type="Proteomes" id="UP001362999"/>
    </source>
</evidence>
<evidence type="ECO:0000256" key="4">
    <source>
        <dbReference type="ARBA" id="ARBA00022723"/>
    </source>
</evidence>
<dbReference type="SUPFAM" id="SSF48264">
    <property type="entry name" value="Cytochrome P450"/>
    <property type="match status" value="1"/>
</dbReference>
<dbReference type="InterPro" id="IPR036396">
    <property type="entry name" value="Cyt_P450_sf"/>
</dbReference>
<keyword evidence="4 6" id="KW-0479">Metal-binding</keyword>
<dbReference type="EMBL" id="JAWWNJ010000010">
    <property type="protein sequence ID" value="KAK7046553.1"/>
    <property type="molecule type" value="Genomic_DNA"/>
</dbReference>
<dbReference type="GO" id="GO:0016705">
    <property type="term" value="F:oxidoreductase activity, acting on paired donors, with incorporation or reduction of molecular oxygen"/>
    <property type="evidence" value="ECO:0007669"/>
    <property type="project" value="InterPro"/>
</dbReference>
<reference evidence="8 9" key="1">
    <citation type="journal article" date="2024" name="J Genomics">
        <title>Draft genome sequencing and assembly of Favolaschia claudopus CIRM-BRFM 2984 isolated from oak limbs.</title>
        <authorList>
            <person name="Navarro D."/>
            <person name="Drula E."/>
            <person name="Chaduli D."/>
            <person name="Cazenave R."/>
            <person name="Ahrendt S."/>
            <person name="Wang J."/>
            <person name="Lipzen A."/>
            <person name="Daum C."/>
            <person name="Barry K."/>
            <person name="Grigoriev I.V."/>
            <person name="Favel A."/>
            <person name="Rosso M.N."/>
            <person name="Martin F."/>
        </authorList>
    </citation>
    <scope>NUCLEOTIDE SEQUENCE [LARGE SCALE GENOMIC DNA]</scope>
    <source>
        <strain evidence="8 9">CIRM-BRFM 2984</strain>
    </source>
</reference>
<comment type="cofactor">
    <cofactor evidence="1 6">
        <name>heme</name>
        <dbReference type="ChEBI" id="CHEBI:30413"/>
    </cofactor>
</comment>
<dbReference type="AlphaFoldDB" id="A0AAW0D4Z1"/>
<keyword evidence="5 6" id="KW-0408">Iron</keyword>
<dbReference type="InterPro" id="IPR050529">
    <property type="entry name" value="CYP450_sterol_14alpha_dmase"/>
</dbReference>
<name>A0AAW0D4Z1_9AGAR</name>
<evidence type="ECO:0000256" key="5">
    <source>
        <dbReference type="ARBA" id="ARBA00023004"/>
    </source>
</evidence>
<proteinExistence type="inferred from homology"/>
<keyword evidence="7" id="KW-0812">Transmembrane</keyword>
<dbReference type="InterPro" id="IPR002403">
    <property type="entry name" value="Cyt_P450_E_grp-IV"/>
</dbReference>
<keyword evidence="9" id="KW-1185">Reference proteome</keyword>
<evidence type="ECO:0000256" key="7">
    <source>
        <dbReference type="SAM" id="Phobius"/>
    </source>
</evidence>
<dbReference type="Proteomes" id="UP001362999">
    <property type="component" value="Unassembled WGS sequence"/>
</dbReference>
<feature type="transmembrane region" description="Helical" evidence="7">
    <location>
        <begin position="265"/>
        <end position="290"/>
    </location>
</feature>
<evidence type="ECO:0000313" key="8">
    <source>
        <dbReference type="EMBL" id="KAK7046553.1"/>
    </source>
</evidence>
<dbReference type="Gene3D" id="1.10.630.10">
    <property type="entry name" value="Cytochrome P450"/>
    <property type="match status" value="1"/>
</dbReference>
<dbReference type="GO" id="GO:0005506">
    <property type="term" value="F:iron ion binding"/>
    <property type="evidence" value="ECO:0007669"/>
    <property type="project" value="InterPro"/>
</dbReference>
<accession>A0AAW0D4Z1</accession>
<keyword evidence="7" id="KW-1133">Transmembrane helix</keyword>
<evidence type="ECO:0000256" key="3">
    <source>
        <dbReference type="ARBA" id="ARBA00022617"/>
    </source>
</evidence>
<evidence type="ECO:0000256" key="2">
    <source>
        <dbReference type="ARBA" id="ARBA00010617"/>
    </source>
</evidence>
<gene>
    <name evidence="8" type="ORF">R3P38DRAFT_3421642</name>
</gene>
<evidence type="ECO:0000256" key="1">
    <source>
        <dbReference type="ARBA" id="ARBA00001971"/>
    </source>
</evidence>